<proteinExistence type="predicted"/>
<dbReference type="Pfam" id="PF13476">
    <property type="entry name" value="AAA_23"/>
    <property type="match status" value="1"/>
</dbReference>
<accession>A0A7K4ML85</accession>
<dbReference type="GO" id="GO:0016887">
    <property type="term" value="F:ATP hydrolysis activity"/>
    <property type="evidence" value="ECO:0007669"/>
    <property type="project" value="InterPro"/>
</dbReference>
<organism evidence="4 5">
    <name type="scientific">Marine Group I thaumarchaeote</name>
    <dbReference type="NCBI Taxonomy" id="2511932"/>
    <lineage>
        <taxon>Archaea</taxon>
        <taxon>Nitrososphaerota</taxon>
        <taxon>Marine Group I</taxon>
    </lineage>
</organism>
<evidence type="ECO:0000259" key="3">
    <source>
        <dbReference type="Pfam" id="PF13476"/>
    </source>
</evidence>
<evidence type="ECO:0000256" key="1">
    <source>
        <dbReference type="ARBA" id="ARBA00023054"/>
    </source>
</evidence>
<evidence type="ECO:0000313" key="5">
    <source>
        <dbReference type="Proteomes" id="UP000568446"/>
    </source>
</evidence>
<feature type="domain" description="Rad50/SbcC-type AAA" evidence="3">
    <location>
        <begin position="5"/>
        <end position="254"/>
    </location>
</feature>
<dbReference type="PANTHER" id="PTHR32114">
    <property type="entry name" value="ABC TRANSPORTER ABCH.3"/>
    <property type="match status" value="1"/>
</dbReference>
<sequence>MITSIELVDFLSHSDTKLEFENGVTVFVGDNGAGKSSIIDAITFALFGQHTRKSNKSLIKRGSNQGFTKIGFSVNGRQYQAVRKIDSKGSLSAKFSEIIGDERIELAAGERKQFGESMTHEIEKTIGLNFEKLKIASIVQQGELNAIINAKPKEFKELLNAIIGIDKLDVASESMKIVNKEFRKKIKEKIGYDDTEIEKLSSDLERYQKEIEKAKPEKNQLDTKQGKLQKEVNDLRKKVETEAPKIDKINQLGLRRKELLAYAKEAIHEIQHEINENENKIRDCEGCFEHASLKEDLESKIQKVEQAIEDTIKKIQELTNQTASLKEKQLLASKLQLKDNKCPVCDSNVEKLNPLFQEKHLKQEMVLLKEKTISKEKEKEVYNQKRKEFSEKLQNARDAEATLRAYSISNKEELKKIQVEIETKKQNIQKIPLTTNGSLLEISQIDSYTKIIFENILKLEIETSGFKEQEFLNLKKLVNEKQMSLSQIDQQIGAISEKISKGEKQINVIQYAISELKIVKEYVKGLDEIQINIFSRDGPVATSLRSWALNSISVKASEYLSLLNTKIQRILLSEKTRDVSITCYSKNEVLELESLSGGEKVSVALALRLGMASLLGASNLNLMILDEPTTHLDAERKKSLVGVLSQLSNISNSESPMQFLIITHDAEIFDDSTVERIYRFESSEQGSKVTAL</sequence>
<dbReference type="Proteomes" id="UP000568446">
    <property type="component" value="Unassembled WGS sequence"/>
</dbReference>
<dbReference type="PANTHER" id="PTHR32114:SF2">
    <property type="entry name" value="ABC TRANSPORTER ABCH.3"/>
    <property type="match status" value="1"/>
</dbReference>
<dbReference type="Gene3D" id="3.40.50.300">
    <property type="entry name" value="P-loop containing nucleotide triphosphate hydrolases"/>
    <property type="match status" value="2"/>
</dbReference>
<feature type="coiled-coil region" evidence="2">
    <location>
        <begin position="197"/>
        <end position="328"/>
    </location>
</feature>
<dbReference type="SUPFAM" id="SSF75712">
    <property type="entry name" value="Rad50 coiled-coil Zn hook"/>
    <property type="match status" value="1"/>
</dbReference>
<dbReference type="InterPro" id="IPR027417">
    <property type="entry name" value="P-loop_NTPase"/>
</dbReference>
<comment type="caution">
    <text evidence="4">The sequence shown here is derived from an EMBL/GenBank/DDBJ whole genome shotgun (WGS) entry which is preliminary data.</text>
</comment>
<evidence type="ECO:0000256" key="2">
    <source>
        <dbReference type="SAM" id="Coils"/>
    </source>
</evidence>
<reference evidence="4 5" key="1">
    <citation type="journal article" date="2019" name="Environ. Microbiol.">
        <title>Genomics insights into ecotype formation of ammonia-oxidizing archaea in the deep ocean.</title>
        <authorList>
            <person name="Wang Y."/>
            <person name="Huang J.M."/>
            <person name="Cui G.J."/>
            <person name="Nunoura T."/>
            <person name="Takaki Y."/>
            <person name="Li W.L."/>
            <person name="Li J."/>
            <person name="Gao Z.M."/>
            <person name="Takai K."/>
            <person name="Zhang A.Q."/>
            <person name="Stepanauskas R."/>
        </authorList>
    </citation>
    <scope>NUCLEOTIDE SEQUENCE [LARGE SCALE GENOMIC DNA]</scope>
    <source>
        <strain evidence="4 5">C4</strain>
    </source>
</reference>
<dbReference type="EMBL" id="JACATK010000015">
    <property type="protein sequence ID" value="NWJ29966.1"/>
    <property type="molecule type" value="Genomic_DNA"/>
</dbReference>
<dbReference type="InterPro" id="IPR038729">
    <property type="entry name" value="Rad50/SbcC_AAA"/>
</dbReference>
<dbReference type="SUPFAM" id="SSF52540">
    <property type="entry name" value="P-loop containing nucleoside triphosphate hydrolases"/>
    <property type="match status" value="2"/>
</dbReference>
<keyword evidence="1 2" id="KW-0175">Coiled coil</keyword>
<dbReference type="AlphaFoldDB" id="A0A7K4ML85"/>
<evidence type="ECO:0000313" key="4">
    <source>
        <dbReference type="EMBL" id="NWJ29966.1"/>
    </source>
</evidence>
<protein>
    <submittedName>
        <fullName evidence="4">AAA family ATPase</fullName>
    </submittedName>
</protein>
<name>A0A7K4ML85_9ARCH</name>
<gene>
    <name evidence="4" type="ORF">HX850_03525</name>
</gene>
<dbReference type="GO" id="GO:0006302">
    <property type="term" value="P:double-strand break repair"/>
    <property type="evidence" value="ECO:0007669"/>
    <property type="project" value="InterPro"/>
</dbReference>